<proteinExistence type="inferred from homology"/>
<keyword evidence="7 15" id="KW-0378">Hydrolase</keyword>
<dbReference type="GO" id="GO:0016787">
    <property type="term" value="F:hydrolase activity"/>
    <property type="evidence" value="ECO:0007669"/>
    <property type="project" value="UniProtKB-UniRule"/>
</dbReference>
<keyword evidence="9" id="KW-0408">Iron</keyword>
<feature type="transmembrane region" description="Helical" evidence="17">
    <location>
        <begin position="12"/>
        <end position="31"/>
    </location>
</feature>
<dbReference type="SUPFAM" id="SSF90123">
    <property type="entry name" value="ABC transporter transmembrane region"/>
    <property type="match status" value="1"/>
</dbReference>
<organism evidence="19 20">
    <name type="scientific">Staphylococcus lutrae</name>
    <dbReference type="NCBI Taxonomy" id="155085"/>
    <lineage>
        <taxon>Bacteria</taxon>
        <taxon>Bacillati</taxon>
        <taxon>Bacillota</taxon>
        <taxon>Bacilli</taxon>
        <taxon>Bacillales</taxon>
        <taxon>Staphylococcaceae</taxon>
        <taxon>Staphylococcus</taxon>
    </lineage>
</organism>
<dbReference type="Pfam" id="PF24898">
    <property type="entry name" value="GGDEF_GdpP"/>
    <property type="match status" value="1"/>
</dbReference>
<dbReference type="SMART" id="SM00267">
    <property type="entry name" value="GGDEF"/>
    <property type="match status" value="1"/>
</dbReference>
<dbReference type="GO" id="GO:0003676">
    <property type="term" value="F:nucleic acid binding"/>
    <property type="evidence" value="ECO:0007669"/>
    <property type="project" value="UniProtKB-UniRule"/>
</dbReference>
<reference evidence="19 20" key="1">
    <citation type="submission" date="2017-04" db="EMBL/GenBank/DDBJ databases">
        <authorList>
            <person name="Veseli I.A."/>
            <person name="Tang C."/>
            <person name="Pombert J.-F."/>
        </authorList>
    </citation>
    <scope>NUCLEOTIDE SEQUENCE [LARGE SCALE GENOMIC DNA]</scope>
    <source>
        <strain evidence="19 20">ATCC 700373</strain>
    </source>
</reference>
<keyword evidence="3 15" id="KW-1003">Cell membrane</keyword>
<evidence type="ECO:0000256" key="12">
    <source>
        <dbReference type="ARBA" id="ARBA00051753"/>
    </source>
</evidence>
<dbReference type="InterPro" id="IPR049553">
    <property type="entry name" value="GdpP-like_PAS"/>
</dbReference>
<keyword evidence="10 15" id="KW-0472">Membrane</keyword>
<dbReference type="PANTHER" id="PTHR47618:SF2">
    <property type="entry name" value="CYCLIC-DI-AMP PHOSPHODIESTERASE GDPP"/>
    <property type="match status" value="1"/>
</dbReference>
<evidence type="ECO:0000256" key="13">
    <source>
        <dbReference type="ARBA" id="ARBA00061474"/>
    </source>
</evidence>
<comment type="similarity">
    <text evidence="13 15">Belongs to the GdpP/PdeA phosphodiesterase family.</text>
</comment>
<dbReference type="InterPro" id="IPR051319">
    <property type="entry name" value="Oligoribo/pAp-PDE_c-di-AMP_PDE"/>
</dbReference>
<dbReference type="Gene3D" id="3.10.310.30">
    <property type="match status" value="1"/>
</dbReference>
<keyword evidence="8 17" id="KW-1133">Transmembrane helix</keyword>
<dbReference type="Pfam" id="PF02272">
    <property type="entry name" value="DHHA1"/>
    <property type="match status" value="1"/>
</dbReference>
<accession>A0AAC9WJC0</accession>
<dbReference type="GO" id="GO:0106409">
    <property type="term" value="F:cyclic-di-AMP phosphodiesterase activity"/>
    <property type="evidence" value="ECO:0007669"/>
    <property type="project" value="UniProtKB-EC"/>
</dbReference>
<dbReference type="SUPFAM" id="SSF64182">
    <property type="entry name" value="DHH phosphoesterases"/>
    <property type="match status" value="1"/>
</dbReference>
<evidence type="ECO:0000313" key="20">
    <source>
        <dbReference type="Proteomes" id="UP000242864"/>
    </source>
</evidence>
<name>A0AAC9WJC0_9STAP</name>
<dbReference type="EMBL" id="CP020773">
    <property type="protein sequence ID" value="ARJ50883.1"/>
    <property type="molecule type" value="Genomic_DNA"/>
</dbReference>
<evidence type="ECO:0000313" key="19">
    <source>
        <dbReference type="EMBL" id="ARJ50883.1"/>
    </source>
</evidence>
<evidence type="ECO:0000256" key="5">
    <source>
        <dbReference type="ARBA" id="ARBA00022692"/>
    </source>
</evidence>
<evidence type="ECO:0000256" key="14">
    <source>
        <dbReference type="ARBA" id="ARBA00066839"/>
    </source>
</evidence>
<feature type="domain" description="GGDEF" evidence="18">
    <location>
        <begin position="122"/>
        <end position="297"/>
    </location>
</feature>
<evidence type="ECO:0000256" key="3">
    <source>
        <dbReference type="ARBA" id="ARBA00022475"/>
    </source>
</evidence>
<feature type="binding site" evidence="16">
    <location>
        <position position="497"/>
    </location>
    <ligand>
        <name>Mn(2+)</name>
        <dbReference type="ChEBI" id="CHEBI:29035"/>
        <label>2</label>
    </ligand>
</feature>
<dbReference type="PANTHER" id="PTHR47618">
    <property type="entry name" value="BIFUNCTIONAL OLIGORIBONUCLEASE AND PAP PHOSPHATASE NRNA"/>
    <property type="match status" value="1"/>
</dbReference>
<keyword evidence="6 16" id="KW-0479">Metal-binding</keyword>
<keyword evidence="4" id="KW-0349">Heme</keyword>
<dbReference type="AlphaFoldDB" id="A0AAC9WJC0"/>
<dbReference type="GO" id="GO:0005886">
    <property type="term" value="C:plasma membrane"/>
    <property type="evidence" value="ECO:0007669"/>
    <property type="project" value="UniProtKB-SubCell"/>
</dbReference>
<dbReference type="Pfam" id="PF21370">
    <property type="entry name" value="PAS_GdpP"/>
    <property type="match status" value="1"/>
</dbReference>
<dbReference type="RefSeq" id="WP_085237361.1">
    <property type="nucleotide sequence ID" value="NZ_CP020773.1"/>
</dbReference>
<feature type="binding site" evidence="16">
    <location>
        <position position="418"/>
    </location>
    <ligand>
        <name>Mn(2+)</name>
        <dbReference type="ChEBI" id="CHEBI:29035"/>
        <label>2</label>
    </ligand>
</feature>
<evidence type="ECO:0000256" key="9">
    <source>
        <dbReference type="ARBA" id="ARBA00023004"/>
    </source>
</evidence>
<evidence type="ECO:0000256" key="2">
    <source>
        <dbReference type="ARBA" id="ARBA00004651"/>
    </source>
</evidence>
<evidence type="ECO:0000256" key="8">
    <source>
        <dbReference type="ARBA" id="ARBA00022989"/>
    </source>
</evidence>
<dbReference type="Gene3D" id="3.30.450.20">
    <property type="entry name" value="PAS domain"/>
    <property type="match status" value="1"/>
</dbReference>
<keyword evidence="20" id="KW-1185">Reference proteome</keyword>
<evidence type="ECO:0000256" key="7">
    <source>
        <dbReference type="ARBA" id="ARBA00022801"/>
    </source>
</evidence>
<feature type="binding site" evidence="16">
    <location>
        <position position="442"/>
    </location>
    <ligand>
        <name>Mn(2+)</name>
        <dbReference type="ChEBI" id="CHEBI:29035"/>
        <label>2</label>
    </ligand>
</feature>
<dbReference type="EC" id="3.1.4.-" evidence="15"/>
<dbReference type="FunFam" id="3.90.1640.10:FF:000002">
    <property type="entry name" value="Cyclic-di-AMP phosphodiesterase"/>
    <property type="match status" value="1"/>
</dbReference>
<comment type="cofactor">
    <cofactor evidence="1">
        <name>heme b</name>
        <dbReference type="ChEBI" id="CHEBI:60344"/>
    </cofactor>
</comment>
<dbReference type="InterPro" id="IPR001667">
    <property type="entry name" value="DDH_dom"/>
</dbReference>
<dbReference type="InterPro" id="IPR038763">
    <property type="entry name" value="DHH_sf"/>
</dbReference>
<evidence type="ECO:0000256" key="10">
    <source>
        <dbReference type="ARBA" id="ARBA00023136"/>
    </source>
</evidence>
<evidence type="ECO:0000256" key="17">
    <source>
        <dbReference type="SAM" id="Phobius"/>
    </source>
</evidence>
<evidence type="ECO:0000259" key="18">
    <source>
        <dbReference type="SMART" id="SM00267"/>
    </source>
</evidence>
<dbReference type="GO" id="GO:0046872">
    <property type="term" value="F:metal ion binding"/>
    <property type="evidence" value="ECO:0007669"/>
    <property type="project" value="UniProtKB-KW"/>
</dbReference>
<evidence type="ECO:0000256" key="11">
    <source>
        <dbReference type="ARBA" id="ARBA00023211"/>
    </source>
</evidence>
<dbReference type="PIRSF" id="PIRSF026583">
    <property type="entry name" value="YybT"/>
    <property type="match status" value="1"/>
</dbReference>
<dbReference type="InterPro" id="IPR000160">
    <property type="entry name" value="GGDEF_dom"/>
</dbReference>
<protein>
    <recommendedName>
        <fullName evidence="14 15">Cyclic-di-AMP phosphodiesterase</fullName>
        <ecNumber evidence="15">3.1.4.-</ecNumber>
    </recommendedName>
</protein>
<dbReference type="InterPro" id="IPR036640">
    <property type="entry name" value="ABC1_TM_sf"/>
</dbReference>
<dbReference type="InterPro" id="IPR003156">
    <property type="entry name" value="DHHA1_dom"/>
</dbReference>
<feature type="transmembrane region" description="Helical" evidence="17">
    <location>
        <begin position="37"/>
        <end position="54"/>
    </location>
</feature>
<sequence length="655" mass="74394">MNRHSMKKSLVVPFLVMTVTAIIIVGVLFFFNQWLAFLAAILLFVMLIISIFIFRRLYHHLDHYLDGLSGKISIGSDRAVKTMPLGLIVLDDNDQIEWVNPFMSERIERNVISDPINEVYPNILKQLEKAREIEIEDGTYAYRVRYSEQEQMLYFLDITEEAAIQEAYDDQQPIIATLFLDNYDEITQNMNDTQRSEINSMVTRVISRWAQTHHVFFKRYSSDQFIAYLNRRILRELESTKFDILSQLREKSVGYRAQLTLSIGIGEGSENLIDLGELSQSGLDLALGRGGDQVAIKNMNGNVRFYGGKTDPMEKRTRVRARVISHALKDILLEGDKVIVMGHKRPDLDAIGAAIGVTRFAMMNNLEAYIVLNESDIDPTLRRVMDEIDEKPELKERFVTSDDAWNMMTSRTTLVVVDTHKPEMVIDENILNKANRKVVIDHHRRGDSFISNPLLVYMEPYASSTAELVTELLEYQPTEQRLTRLESTVMYAGIIVDTRNFTLRTGSRTFDAASYLRAHGADTILTQHFLKDDIETYINRSELIRTVKLQNNGIAIAHGADEKIYHPVTVAQAADELLSLDGVEAAYVVARREENLIGMSARSLGEFNVQLTMEALGGGGHLTNAATQIEGVTVEEAIEKLQQAIEEQLDRSDES</sequence>
<dbReference type="GO" id="GO:0005524">
    <property type="term" value="F:ATP binding"/>
    <property type="evidence" value="ECO:0007669"/>
    <property type="project" value="InterPro"/>
</dbReference>
<evidence type="ECO:0000256" key="1">
    <source>
        <dbReference type="ARBA" id="ARBA00001970"/>
    </source>
</evidence>
<feature type="binding site" evidence="16">
    <location>
        <position position="349"/>
    </location>
    <ligand>
        <name>Mn(2+)</name>
        <dbReference type="ChEBI" id="CHEBI:29035"/>
        <label>2</label>
    </ligand>
</feature>
<dbReference type="InterPro" id="IPR014528">
    <property type="entry name" value="GdpP/PdeA"/>
</dbReference>
<feature type="binding site" evidence="16">
    <location>
        <position position="343"/>
    </location>
    <ligand>
        <name>Mn(2+)</name>
        <dbReference type="ChEBI" id="CHEBI:29035"/>
        <label>1</label>
    </ligand>
</feature>
<dbReference type="FunFam" id="3.10.310.30:FF:000002">
    <property type="entry name" value="Cyclic-di-AMP phosphodiesterase"/>
    <property type="match status" value="1"/>
</dbReference>
<dbReference type="Pfam" id="PF01368">
    <property type="entry name" value="DHH"/>
    <property type="match status" value="1"/>
</dbReference>
<evidence type="ECO:0000256" key="4">
    <source>
        <dbReference type="ARBA" id="ARBA00022617"/>
    </source>
</evidence>
<dbReference type="Gene3D" id="3.90.1640.10">
    <property type="entry name" value="inorganic pyrophosphatase (n-terminal core)"/>
    <property type="match status" value="1"/>
</dbReference>
<dbReference type="KEGG" id="slz:B5P37_05895"/>
<evidence type="ECO:0000256" key="16">
    <source>
        <dbReference type="PIRSR" id="PIRSR026583-50"/>
    </source>
</evidence>
<comment type="cofactor">
    <cofactor evidence="16">
        <name>Mn(2+)</name>
        <dbReference type="ChEBI" id="CHEBI:29035"/>
    </cofactor>
    <text evidence="16">For phosphodiesterase activity, probably binds 2 Mn(2+) per subunit.</text>
</comment>
<comment type="function">
    <text evidence="15">Has phosphodiesterase (PDE) activity against cyclic-di-AMP (c-di-AMP).</text>
</comment>
<feature type="binding site" evidence="16">
    <location>
        <position position="418"/>
    </location>
    <ligand>
        <name>Mn(2+)</name>
        <dbReference type="ChEBI" id="CHEBI:29035"/>
        <label>1</label>
    </ligand>
</feature>
<feature type="binding site" evidence="16">
    <location>
        <position position="347"/>
    </location>
    <ligand>
        <name>Mn(2+)</name>
        <dbReference type="ChEBI" id="CHEBI:29035"/>
        <label>1</label>
    </ligand>
</feature>
<comment type="catalytic activity">
    <reaction evidence="12">
        <text>3',3'-c-di-AMP + H2O = 5'-O-phosphonoadenylyl-(3'-&gt;5')-adenosine + H(+)</text>
        <dbReference type="Rhea" id="RHEA:54420"/>
        <dbReference type="ChEBI" id="CHEBI:15377"/>
        <dbReference type="ChEBI" id="CHEBI:15378"/>
        <dbReference type="ChEBI" id="CHEBI:71500"/>
        <dbReference type="ChEBI" id="CHEBI:138171"/>
        <dbReference type="EC" id="3.1.4.59"/>
    </reaction>
</comment>
<gene>
    <name evidence="19" type="ORF">B5P37_05895</name>
</gene>
<comment type="subcellular location">
    <subcellularLocation>
        <location evidence="2">Cell membrane</location>
        <topology evidence="2">Multi-pass membrane protein</topology>
    </subcellularLocation>
</comment>
<keyword evidence="11 16" id="KW-0464">Manganese</keyword>
<evidence type="ECO:0000256" key="15">
    <source>
        <dbReference type="PIRNR" id="PIRNR026583"/>
    </source>
</evidence>
<dbReference type="Proteomes" id="UP000242864">
    <property type="component" value="Chromosome"/>
</dbReference>
<keyword evidence="5 17" id="KW-0812">Transmembrane</keyword>
<evidence type="ECO:0000256" key="6">
    <source>
        <dbReference type="ARBA" id="ARBA00022723"/>
    </source>
</evidence>